<dbReference type="Gene3D" id="3.40.50.850">
    <property type="entry name" value="Isochorismatase-like"/>
    <property type="match status" value="1"/>
</dbReference>
<dbReference type="Pfam" id="PF00857">
    <property type="entry name" value="Isochorismatase"/>
    <property type="match status" value="1"/>
</dbReference>
<organism evidence="10 11">
    <name type="scientific">Fodinibius roseus</name>
    <dbReference type="NCBI Taxonomy" id="1194090"/>
    <lineage>
        <taxon>Bacteria</taxon>
        <taxon>Pseudomonadati</taxon>
        <taxon>Balneolota</taxon>
        <taxon>Balneolia</taxon>
        <taxon>Balneolales</taxon>
        <taxon>Balneolaceae</taxon>
        <taxon>Fodinibius</taxon>
    </lineage>
</organism>
<dbReference type="Proteomes" id="UP000184041">
    <property type="component" value="Unassembled WGS sequence"/>
</dbReference>
<dbReference type="EC" id="3.5.1.19" evidence="6"/>
<keyword evidence="3" id="KW-0479">Metal-binding</keyword>
<evidence type="ECO:0000256" key="1">
    <source>
        <dbReference type="ARBA" id="ARBA00006336"/>
    </source>
</evidence>
<keyword evidence="4" id="KW-0378">Hydrolase</keyword>
<dbReference type="PANTHER" id="PTHR11080">
    <property type="entry name" value="PYRAZINAMIDASE/NICOTINAMIDASE"/>
    <property type="match status" value="1"/>
</dbReference>
<dbReference type="GO" id="GO:0019363">
    <property type="term" value="P:pyridine nucleotide biosynthetic process"/>
    <property type="evidence" value="ECO:0007669"/>
    <property type="project" value="UniProtKB-KW"/>
</dbReference>
<comment type="pathway">
    <text evidence="5">Cofactor biosynthesis; nicotinate biosynthesis; nicotinate from nicotinamide: step 1/1.</text>
</comment>
<proteinExistence type="inferred from homology"/>
<dbReference type="GO" id="GO:0046872">
    <property type="term" value="F:metal ion binding"/>
    <property type="evidence" value="ECO:0007669"/>
    <property type="project" value="UniProtKB-KW"/>
</dbReference>
<evidence type="ECO:0000259" key="9">
    <source>
        <dbReference type="Pfam" id="PF00857"/>
    </source>
</evidence>
<reference evidence="10 11" key="1">
    <citation type="submission" date="2016-11" db="EMBL/GenBank/DDBJ databases">
        <authorList>
            <person name="Jaros S."/>
            <person name="Januszkiewicz K."/>
            <person name="Wedrychowicz H."/>
        </authorList>
    </citation>
    <scope>NUCLEOTIDE SEQUENCE [LARGE SCALE GENOMIC DNA]</scope>
    <source>
        <strain evidence="10 11">DSM 21986</strain>
    </source>
</reference>
<dbReference type="GO" id="GO:0008936">
    <property type="term" value="F:nicotinamidase activity"/>
    <property type="evidence" value="ECO:0007669"/>
    <property type="project" value="UniProtKB-EC"/>
</dbReference>
<dbReference type="EMBL" id="FQUS01000001">
    <property type="protein sequence ID" value="SHE31089.1"/>
    <property type="molecule type" value="Genomic_DNA"/>
</dbReference>
<protein>
    <recommendedName>
        <fullName evidence="8">Nicotinamidase</fullName>
        <ecNumber evidence="6">3.5.1.19</ecNumber>
    </recommendedName>
    <alternativeName>
        <fullName evidence="7">Nicotinamide deamidase</fullName>
    </alternativeName>
</protein>
<evidence type="ECO:0000256" key="5">
    <source>
        <dbReference type="ARBA" id="ARBA00037900"/>
    </source>
</evidence>
<evidence type="ECO:0000256" key="3">
    <source>
        <dbReference type="ARBA" id="ARBA00022723"/>
    </source>
</evidence>
<name>A0A1M4SFX3_9BACT</name>
<keyword evidence="2" id="KW-0662">Pyridine nucleotide biosynthesis</keyword>
<dbReference type="CDD" id="cd01011">
    <property type="entry name" value="nicotinamidase"/>
    <property type="match status" value="1"/>
</dbReference>
<dbReference type="PANTHER" id="PTHR11080:SF2">
    <property type="entry name" value="LD05707P"/>
    <property type="match status" value="1"/>
</dbReference>
<dbReference type="InterPro" id="IPR052347">
    <property type="entry name" value="Isochorismatase_Nicotinamidase"/>
</dbReference>
<dbReference type="InterPro" id="IPR036380">
    <property type="entry name" value="Isochorismatase-like_sf"/>
</dbReference>
<gene>
    <name evidence="10" type="ORF">SAMN05443144_10126</name>
</gene>
<comment type="similarity">
    <text evidence="1">Belongs to the isochorismatase family.</text>
</comment>
<keyword evidence="11" id="KW-1185">Reference proteome</keyword>
<evidence type="ECO:0000313" key="11">
    <source>
        <dbReference type="Proteomes" id="UP000184041"/>
    </source>
</evidence>
<evidence type="ECO:0000256" key="7">
    <source>
        <dbReference type="ARBA" id="ARBA00043224"/>
    </source>
</evidence>
<dbReference type="FunFam" id="3.40.50.850:FF:000006">
    <property type="entry name" value="Bifunctional pyrazinamidase/nicotinamidase"/>
    <property type="match status" value="1"/>
</dbReference>
<dbReference type="AlphaFoldDB" id="A0A1M4SFX3"/>
<sequence length="204" mass="22373">MKALLIVDVQNDFCPGGALEVPGGDTIIPVINKLSASFDAVIQTQDWHPAGHSSFASTHEGKEPFETVEMSYGSQVLWPDHCVQGSEGANFHPDLQTDRSQLIIRKGFRKEIDSYSAFFENDDTTSTGLTGYLRERDIDTLYAVGLATDFCVKWSVLDGIKEEFDLYVVEDAVKGIDIEGSVGQAWSEMLDAGAEKVSSEELIS</sequence>
<dbReference type="NCBIfam" id="NF008623">
    <property type="entry name" value="PRK11609.1"/>
    <property type="match status" value="1"/>
</dbReference>
<dbReference type="RefSeq" id="WP_073058796.1">
    <property type="nucleotide sequence ID" value="NZ_FQUS01000001.1"/>
</dbReference>
<dbReference type="OrthoDB" id="9791276at2"/>
<evidence type="ECO:0000313" key="10">
    <source>
        <dbReference type="EMBL" id="SHE31089.1"/>
    </source>
</evidence>
<dbReference type="STRING" id="1194090.SAMN05443144_10126"/>
<evidence type="ECO:0000256" key="8">
    <source>
        <dbReference type="ARBA" id="ARBA00072277"/>
    </source>
</evidence>
<dbReference type="SUPFAM" id="SSF52499">
    <property type="entry name" value="Isochorismatase-like hydrolases"/>
    <property type="match status" value="1"/>
</dbReference>
<evidence type="ECO:0000256" key="2">
    <source>
        <dbReference type="ARBA" id="ARBA00022642"/>
    </source>
</evidence>
<evidence type="ECO:0000256" key="6">
    <source>
        <dbReference type="ARBA" id="ARBA00039017"/>
    </source>
</evidence>
<evidence type="ECO:0000256" key="4">
    <source>
        <dbReference type="ARBA" id="ARBA00022801"/>
    </source>
</evidence>
<feature type="domain" description="Isochorismatase-like" evidence="9">
    <location>
        <begin position="3"/>
        <end position="200"/>
    </location>
</feature>
<dbReference type="InterPro" id="IPR000868">
    <property type="entry name" value="Isochorismatase-like_dom"/>
</dbReference>
<accession>A0A1M4SFX3</accession>